<organism evidence="1 2">
    <name type="scientific">Enhygromyxa salina</name>
    <dbReference type="NCBI Taxonomy" id="215803"/>
    <lineage>
        <taxon>Bacteria</taxon>
        <taxon>Pseudomonadati</taxon>
        <taxon>Myxococcota</taxon>
        <taxon>Polyangia</taxon>
        <taxon>Nannocystales</taxon>
        <taxon>Nannocystaceae</taxon>
        <taxon>Enhygromyxa</taxon>
    </lineage>
</organism>
<protein>
    <submittedName>
        <fullName evidence="1">Uncharacterized protein</fullName>
    </submittedName>
</protein>
<comment type="caution">
    <text evidence="1">The sequence shown here is derived from an EMBL/GenBank/DDBJ whole genome shotgun (WGS) entry which is preliminary data.</text>
</comment>
<reference evidence="1 2" key="1">
    <citation type="submission" date="2014-12" db="EMBL/GenBank/DDBJ databases">
        <title>Genome assembly of Enhygromyxa salina DSM 15201.</title>
        <authorList>
            <person name="Sharma G."/>
            <person name="Subramanian S."/>
        </authorList>
    </citation>
    <scope>NUCLEOTIDE SEQUENCE [LARGE SCALE GENOMIC DNA]</scope>
    <source>
        <strain evidence="1 2">DSM 15201</strain>
    </source>
</reference>
<dbReference type="EMBL" id="JMCC02000011">
    <property type="protein sequence ID" value="KIG18408.1"/>
    <property type="molecule type" value="Genomic_DNA"/>
</dbReference>
<evidence type="ECO:0000313" key="2">
    <source>
        <dbReference type="Proteomes" id="UP000031599"/>
    </source>
</evidence>
<dbReference type="AlphaFoldDB" id="A0A0C2A4T0"/>
<sequence>MCQHRVATRDEQRELAVVDRLGHQIWRGQFVGVVDWVVV</sequence>
<accession>A0A0C2A4T0</accession>
<dbReference type="Proteomes" id="UP000031599">
    <property type="component" value="Unassembled WGS sequence"/>
</dbReference>
<name>A0A0C2A4T0_9BACT</name>
<evidence type="ECO:0000313" key="1">
    <source>
        <dbReference type="EMBL" id="KIG18408.1"/>
    </source>
</evidence>
<proteinExistence type="predicted"/>
<gene>
    <name evidence="1" type="ORF">DB30_00693</name>
</gene>